<evidence type="ECO:0000256" key="3">
    <source>
        <dbReference type="ARBA" id="ARBA00022691"/>
    </source>
</evidence>
<gene>
    <name evidence="5" type="ORF">SAMN05428998_102320</name>
</gene>
<dbReference type="CDD" id="cd02440">
    <property type="entry name" value="AdoMet_MTases"/>
    <property type="match status" value="1"/>
</dbReference>
<dbReference type="SUPFAM" id="SSF53335">
    <property type="entry name" value="S-adenosyl-L-methionine-dependent methyltransferases"/>
    <property type="match status" value="1"/>
</dbReference>
<keyword evidence="3" id="KW-0949">S-adenosyl-L-methionine</keyword>
<protein>
    <submittedName>
        <fullName evidence="5">Nodulation protein S (NodS)</fullName>
    </submittedName>
</protein>
<evidence type="ECO:0000313" key="5">
    <source>
        <dbReference type="EMBL" id="SMF00116.1"/>
    </source>
</evidence>
<dbReference type="PANTHER" id="PTHR43464">
    <property type="entry name" value="METHYLTRANSFERASE"/>
    <property type="match status" value="1"/>
</dbReference>
<name>A0A1Y6BBZ5_9PROT</name>
<dbReference type="RefSeq" id="WP_085121388.1">
    <property type="nucleotide sequence ID" value="NZ_FWZX01000002.1"/>
</dbReference>
<evidence type="ECO:0000313" key="6">
    <source>
        <dbReference type="Proteomes" id="UP000192917"/>
    </source>
</evidence>
<dbReference type="InterPro" id="IPR025714">
    <property type="entry name" value="Methyltranfer_dom"/>
</dbReference>
<dbReference type="InterPro" id="IPR029063">
    <property type="entry name" value="SAM-dependent_MTases_sf"/>
</dbReference>
<reference evidence="5 6" key="1">
    <citation type="submission" date="2017-04" db="EMBL/GenBank/DDBJ databases">
        <authorList>
            <person name="Afonso C.L."/>
            <person name="Miller P.J."/>
            <person name="Scott M.A."/>
            <person name="Spackman E."/>
            <person name="Goraichik I."/>
            <person name="Dimitrov K.M."/>
            <person name="Suarez D.L."/>
            <person name="Swayne D.E."/>
        </authorList>
    </citation>
    <scope>NUCLEOTIDE SEQUENCE [LARGE SCALE GENOMIC DNA]</scope>
    <source>
        <strain evidence="5 6">USBA 355</strain>
    </source>
</reference>
<evidence type="ECO:0000256" key="1">
    <source>
        <dbReference type="ARBA" id="ARBA00022603"/>
    </source>
</evidence>
<keyword evidence="2" id="KW-0808">Transferase</keyword>
<dbReference type="AlphaFoldDB" id="A0A1Y6BBZ5"/>
<keyword evidence="1" id="KW-0489">Methyltransferase</keyword>
<dbReference type="PANTHER" id="PTHR43464:SF19">
    <property type="entry name" value="UBIQUINONE BIOSYNTHESIS O-METHYLTRANSFERASE, MITOCHONDRIAL"/>
    <property type="match status" value="1"/>
</dbReference>
<dbReference type="Gene3D" id="3.40.50.150">
    <property type="entry name" value="Vaccinia Virus protein VP39"/>
    <property type="match status" value="1"/>
</dbReference>
<evidence type="ECO:0000259" key="4">
    <source>
        <dbReference type="Pfam" id="PF13847"/>
    </source>
</evidence>
<dbReference type="Pfam" id="PF13847">
    <property type="entry name" value="Methyltransf_31"/>
    <property type="match status" value="1"/>
</dbReference>
<organism evidence="5 6">
    <name type="scientific">Tistlia consotensis USBA 355</name>
    <dbReference type="NCBI Taxonomy" id="560819"/>
    <lineage>
        <taxon>Bacteria</taxon>
        <taxon>Pseudomonadati</taxon>
        <taxon>Pseudomonadota</taxon>
        <taxon>Alphaproteobacteria</taxon>
        <taxon>Rhodospirillales</taxon>
        <taxon>Rhodovibrionaceae</taxon>
        <taxon>Tistlia</taxon>
    </lineage>
</organism>
<evidence type="ECO:0000256" key="2">
    <source>
        <dbReference type="ARBA" id="ARBA00022679"/>
    </source>
</evidence>
<feature type="domain" description="Methyltransferase" evidence="4">
    <location>
        <begin position="83"/>
        <end position="209"/>
    </location>
</feature>
<accession>A0A1Y6BBZ5</accession>
<proteinExistence type="predicted"/>
<dbReference type="GO" id="GO:0032259">
    <property type="term" value="P:methylation"/>
    <property type="evidence" value="ECO:0007669"/>
    <property type="project" value="UniProtKB-KW"/>
</dbReference>
<keyword evidence="6" id="KW-1185">Reference proteome</keyword>
<dbReference type="Proteomes" id="UP000192917">
    <property type="component" value="Unassembled WGS sequence"/>
</dbReference>
<dbReference type="STRING" id="560819.SAMN05428998_102320"/>
<dbReference type="GO" id="GO:0008168">
    <property type="term" value="F:methyltransferase activity"/>
    <property type="evidence" value="ECO:0007669"/>
    <property type="project" value="UniProtKB-KW"/>
</dbReference>
<sequence length="237" mass="26359">MLDYLRNSAFISVRDVGLFLASARSDARLESLRRDGPAAAAFDRLYADAAHNDPWASGRPQYQYQRRKYDALARLLPKRRYRRALDLGCGLGLFSERLSCCADQVLGIDISEVAIGRAAERTRRAGNVELRQGDILDLGPELDGSFDLVVVADTIYYLPQPIQDTTLKALAARISELLAPDGILLVANHYFPMPNAETRLTRRIHQSFQWSPRLTLFSEHKGAFFLASLLGPVAAPA</sequence>
<dbReference type="EMBL" id="FWZX01000002">
    <property type="protein sequence ID" value="SMF00116.1"/>
    <property type="molecule type" value="Genomic_DNA"/>
</dbReference>